<dbReference type="Gene3D" id="1.10.10.640">
    <property type="entry name" value="phospholipid-binding protein"/>
    <property type="match status" value="1"/>
</dbReference>
<dbReference type="PIRSF" id="PIRSF004649">
    <property type="entry name" value="MlaC"/>
    <property type="match status" value="1"/>
</dbReference>
<dbReference type="AlphaFoldDB" id="A0A4Y9SNH0"/>
<dbReference type="RefSeq" id="WP_135191845.1">
    <property type="nucleotide sequence ID" value="NZ_SPUM01000143.1"/>
</dbReference>
<dbReference type="OrthoDB" id="9798905at2"/>
<dbReference type="InterPro" id="IPR008869">
    <property type="entry name" value="MlaC/ttg2D"/>
</dbReference>
<evidence type="ECO:0000256" key="1">
    <source>
        <dbReference type="SAM" id="SignalP"/>
    </source>
</evidence>
<dbReference type="Proteomes" id="UP000297258">
    <property type="component" value="Unassembled WGS sequence"/>
</dbReference>
<evidence type="ECO:0000313" key="2">
    <source>
        <dbReference type="EMBL" id="TFW28001.1"/>
    </source>
</evidence>
<dbReference type="PANTHER" id="PTHR36573:SF1">
    <property type="entry name" value="INTERMEMBRANE PHOSPHOLIPID TRANSPORT SYSTEM BINDING PROTEIN MLAC"/>
    <property type="match status" value="1"/>
</dbReference>
<keyword evidence="1" id="KW-0732">Signal</keyword>
<feature type="signal peptide" evidence="1">
    <location>
        <begin position="1"/>
        <end position="20"/>
    </location>
</feature>
<accession>A0A4Y9SNH0</accession>
<keyword evidence="3" id="KW-1185">Reference proteome</keyword>
<sequence length="205" mass="22708">MRLSIWAPVAVLVAAPHVYAQQAESRNPGEVVKSTVEGVMNTIRTDPVANSGDMGRIYGIVEQKFIPNTDFRYTTQLAVGPAWEKATPAQRDELFKQFQTLLAHTYATQLAQSRGQQTQFKYPPSAPLKPGATDVVVRTQVVTGGDVMPIDYRLHKTDAGWKIYDINMMGAWMIQVYRQQFAGQLAKGGIDGLIKFITAHNQANV</sequence>
<protein>
    <submittedName>
        <fullName evidence="2">ABC transporter substrate-binding protein</fullName>
    </submittedName>
</protein>
<proteinExistence type="predicted"/>
<reference evidence="2 3" key="1">
    <citation type="submission" date="2019-03" db="EMBL/GenBank/DDBJ databases">
        <title>Draft genome of Massilia hortus sp. nov., a novel bacterial species of the Oxalobacteraceae family.</title>
        <authorList>
            <person name="Peta V."/>
            <person name="Raths R."/>
            <person name="Bucking H."/>
        </authorList>
    </citation>
    <scope>NUCLEOTIDE SEQUENCE [LARGE SCALE GENOMIC DNA]</scope>
    <source>
        <strain evidence="2 3">ONC3</strain>
    </source>
</reference>
<dbReference type="PANTHER" id="PTHR36573">
    <property type="entry name" value="INTERMEMBRANE PHOSPHOLIPID TRANSPORT SYSTEM BINDING PROTEIN MLAC"/>
    <property type="match status" value="1"/>
</dbReference>
<dbReference type="Pfam" id="PF05494">
    <property type="entry name" value="MlaC"/>
    <property type="match status" value="1"/>
</dbReference>
<gene>
    <name evidence="2" type="ORF">E4O92_22295</name>
</gene>
<organism evidence="2 3">
    <name type="scientific">Massilia horti</name>
    <dbReference type="NCBI Taxonomy" id="2562153"/>
    <lineage>
        <taxon>Bacteria</taxon>
        <taxon>Pseudomonadati</taxon>
        <taxon>Pseudomonadota</taxon>
        <taxon>Betaproteobacteria</taxon>
        <taxon>Burkholderiales</taxon>
        <taxon>Oxalobacteraceae</taxon>
        <taxon>Telluria group</taxon>
        <taxon>Massilia</taxon>
    </lineage>
</organism>
<name>A0A4Y9SNH0_9BURK</name>
<feature type="chain" id="PRO_5021304838" evidence="1">
    <location>
        <begin position="21"/>
        <end position="205"/>
    </location>
</feature>
<dbReference type="Gene3D" id="3.10.450.50">
    <property type="match status" value="1"/>
</dbReference>
<comment type="caution">
    <text evidence="2">The sequence shown here is derived from an EMBL/GenBank/DDBJ whole genome shotgun (WGS) entry which is preliminary data.</text>
</comment>
<evidence type="ECO:0000313" key="3">
    <source>
        <dbReference type="Proteomes" id="UP000297258"/>
    </source>
</evidence>
<dbReference type="EMBL" id="SPUM01000143">
    <property type="protein sequence ID" value="TFW28001.1"/>
    <property type="molecule type" value="Genomic_DNA"/>
</dbReference>